<dbReference type="InterPro" id="IPR000792">
    <property type="entry name" value="Tscrpt_reg_LuxR_C"/>
</dbReference>
<keyword evidence="6" id="KW-1185">Reference proteome</keyword>
<organism evidence="5 6">
    <name type="scientific">Streptomyces beijiangensis</name>
    <dbReference type="NCBI Taxonomy" id="163361"/>
    <lineage>
        <taxon>Bacteria</taxon>
        <taxon>Bacillati</taxon>
        <taxon>Actinomycetota</taxon>
        <taxon>Actinomycetes</taxon>
        <taxon>Kitasatosporales</taxon>
        <taxon>Streptomycetaceae</taxon>
        <taxon>Streptomyces</taxon>
    </lineage>
</organism>
<dbReference type="Pfam" id="PF00196">
    <property type="entry name" value="GerE"/>
    <property type="match status" value="1"/>
</dbReference>
<evidence type="ECO:0000313" key="6">
    <source>
        <dbReference type="Proteomes" id="UP000664167"/>
    </source>
</evidence>
<dbReference type="GO" id="GO:0003677">
    <property type="term" value="F:DNA binding"/>
    <property type="evidence" value="ECO:0007669"/>
    <property type="project" value="UniProtKB-KW"/>
</dbReference>
<dbReference type="PANTHER" id="PTHR44688">
    <property type="entry name" value="DNA-BINDING TRANSCRIPTIONAL ACTIVATOR DEVR_DOSR"/>
    <property type="match status" value="1"/>
</dbReference>
<dbReference type="PANTHER" id="PTHR44688:SF16">
    <property type="entry name" value="DNA-BINDING TRANSCRIPTIONAL ACTIVATOR DEVR_DOSR"/>
    <property type="match status" value="1"/>
</dbReference>
<sequence>MVDDVEACARILAAALHSVAAGNQLFAPAVARRLMEADPYKDAGGDRPLPDLSRLTPRELEILRLVATGADNCAIAGLLTVSEATVKSHLSRAMTKLGVCSRAQAVVMAYETGLVVPRHCRTDH</sequence>
<dbReference type="InterPro" id="IPR036388">
    <property type="entry name" value="WH-like_DNA-bd_sf"/>
</dbReference>
<evidence type="ECO:0000313" key="5">
    <source>
        <dbReference type="EMBL" id="MBO0512822.1"/>
    </source>
</evidence>
<keyword evidence="3" id="KW-0804">Transcription</keyword>
<dbReference type="SMART" id="SM00421">
    <property type="entry name" value="HTH_LUXR"/>
    <property type="match status" value="1"/>
</dbReference>
<dbReference type="PROSITE" id="PS00622">
    <property type="entry name" value="HTH_LUXR_1"/>
    <property type="match status" value="1"/>
</dbReference>
<proteinExistence type="predicted"/>
<dbReference type="InterPro" id="IPR016032">
    <property type="entry name" value="Sig_transdc_resp-reg_C-effctor"/>
</dbReference>
<evidence type="ECO:0000256" key="3">
    <source>
        <dbReference type="ARBA" id="ARBA00023163"/>
    </source>
</evidence>
<comment type="caution">
    <text evidence="5">The sequence shown here is derived from an EMBL/GenBank/DDBJ whole genome shotgun (WGS) entry which is preliminary data.</text>
</comment>
<protein>
    <submittedName>
        <fullName evidence="5">Response regulator transcription factor</fullName>
    </submittedName>
</protein>
<dbReference type="SUPFAM" id="SSF46894">
    <property type="entry name" value="C-terminal effector domain of the bipartite response regulators"/>
    <property type="match status" value="1"/>
</dbReference>
<name>A0A939JHN8_9ACTN</name>
<keyword evidence="2" id="KW-0238">DNA-binding</keyword>
<dbReference type="CDD" id="cd06170">
    <property type="entry name" value="LuxR_C_like"/>
    <property type="match status" value="1"/>
</dbReference>
<dbReference type="GO" id="GO:0006355">
    <property type="term" value="P:regulation of DNA-templated transcription"/>
    <property type="evidence" value="ECO:0007669"/>
    <property type="project" value="InterPro"/>
</dbReference>
<feature type="domain" description="HTH luxR-type" evidence="4">
    <location>
        <begin position="48"/>
        <end position="113"/>
    </location>
</feature>
<keyword evidence="1" id="KW-0805">Transcription regulation</keyword>
<dbReference type="PRINTS" id="PR00038">
    <property type="entry name" value="HTHLUXR"/>
</dbReference>
<dbReference type="Gene3D" id="1.10.10.10">
    <property type="entry name" value="Winged helix-like DNA-binding domain superfamily/Winged helix DNA-binding domain"/>
    <property type="match status" value="1"/>
</dbReference>
<evidence type="ECO:0000259" key="4">
    <source>
        <dbReference type="PROSITE" id="PS50043"/>
    </source>
</evidence>
<evidence type="ECO:0000256" key="1">
    <source>
        <dbReference type="ARBA" id="ARBA00023015"/>
    </source>
</evidence>
<reference evidence="5" key="1">
    <citation type="submission" date="2021-03" db="EMBL/GenBank/DDBJ databases">
        <title>Streptomyces poriferae sp. nov., a novel marine sponge-derived Actinobacteria species with anti-MRSA activity.</title>
        <authorList>
            <person name="Sandoval-Powers M."/>
            <person name="Kralova S."/>
            <person name="Nguyen G.-S."/>
            <person name="Fawwal D."/>
            <person name="Degnes K."/>
            <person name="Klinkenberg G."/>
            <person name="Sletta H."/>
            <person name="Wentzel A."/>
            <person name="Liles M.R."/>
        </authorList>
    </citation>
    <scope>NUCLEOTIDE SEQUENCE</scope>
    <source>
        <strain evidence="5">DSM 41794</strain>
    </source>
</reference>
<dbReference type="EMBL" id="JAFLRJ010000120">
    <property type="protein sequence ID" value="MBO0512822.1"/>
    <property type="molecule type" value="Genomic_DNA"/>
</dbReference>
<evidence type="ECO:0000256" key="2">
    <source>
        <dbReference type="ARBA" id="ARBA00023125"/>
    </source>
</evidence>
<accession>A0A939JHN8</accession>
<gene>
    <name evidence="5" type="ORF">J0695_13535</name>
</gene>
<dbReference type="RefSeq" id="WP_206962256.1">
    <property type="nucleotide sequence ID" value="NZ_BAAAJJ010000002.1"/>
</dbReference>
<dbReference type="Proteomes" id="UP000664167">
    <property type="component" value="Unassembled WGS sequence"/>
</dbReference>
<dbReference type="AlphaFoldDB" id="A0A939JHN8"/>
<dbReference type="PROSITE" id="PS50043">
    <property type="entry name" value="HTH_LUXR_2"/>
    <property type="match status" value="1"/>
</dbReference>